<geneLocation type="plasmid" evidence="8 9">
    <name>unnamed4</name>
</geneLocation>
<evidence type="ECO:0000256" key="2">
    <source>
        <dbReference type="ARBA" id="ARBA00006679"/>
    </source>
</evidence>
<evidence type="ECO:0000313" key="8">
    <source>
        <dbReference type="EMBL" id="AWU97576.1"/>
    </source>
</evidence>
<keyword evidence="4 7" id="KW-0812">Transmembrane</keyword>
<keyword evidence="6 7" id="KW-0472">Membrane</keyword>
<feature type="transmembrane region" description="Helical" evidence="7">
    <location>
        <begin position="62"/>
        <end position="83"/>
    </location>
</feature>
<proteinExistence type="inferred from homology"/>
<dbReference type="OrthoDB" id="9810206at2"/>
<feature type="transmembrane region" description="Helical" evidence="7">
    <location>
        <begin position="127"/>
        <end position="146"/>
    </location>
</feature>
<evidence type="ECO:0000256" key="3">
    <source>
        <dbReference type="ARBA" id="ARBA00022475"/>
    </source>
</evidence>
<name>A0A2U9SFV8_9PROT</name>
<evidence type="ECO:0000256" key="6">
    <source>
        <dbReference type="ARBA" id="ARBA00023136"/>
    </source>
</evidence>
<dbReference type="EMBL" id="CP029834">
    <property type="protein sequence ID" value="AWU97576.1"/>
    <property type="molecule type" value="Genomic_DNA"/>
</dbReference>
<dbReference type="RefSeq" id="WP_111070379.1">
    <property type="nucleotide sequence ID" value="NZ_CP029834.1"/>
</dbReference>
<evidence type="ECO:0000256" key="1">
    <source>
        <dbReference type="ARBA" id="ARBA00004651"/>
    </source>
</evidence>
<reference evidence="8 9" key="1">
    <citation type="submission" date="2018-06" db="EMBL/GenBank/DDBJ databases">
        <title>Complete genome sequencing of Azospirillum sp. M2T2B2.</title>
        <authorList>
            <person name="Heo J."/>
            <person name="Kim S.-J."/>
            <person name="Kwon S.-W."/>
            <person name="Anandham R."/>
        </authorList>
    </citation>
    <scope>NUCLEOTIDE SEQUENCE [LARGE SCALE GENOMIC DNA]</scope>
    <source>
        <strain evidence="8 9">M2T2B2</strain>
        <plasmid evidence="8 9">unnamed4</plasmid>
    </source>
</reference>
<evidence type="ECO:0000313" key="9">
    <source>
        <dbReference type="Proteomes" id="UP000249605"/>
    </source>
</evidence>
<evidence type="ECO:0000256" key="7">
    <source>
        <dbReference type="SAM" id="Phobius"/>
    </source>
</evidence>
<dbReference type="KEGG" id="azm:DM194_25075"/>
<dbReference type="InterPro" id="IPR051907">
    <property type="entry name" value="DoxX-like_oxidoreductase"/>
</dbReference>
<dbReference type="InterPro" id="IPR032808">
    <property type="entry name" value="DoxX"/>
</dbReference>
<dbReference type="PANTHER" id="PTHR33452">
    <property type="entry name" value="OXIDOREDUCTASE CATD-RELATED"/>
    <property type="match status" value="1"/>
</dbReference>
<keyword evidence="8" id="KW-0614">Plasmid</keyword>
<keyword evidence="9" id="KW-1185">Reference proteome</keyword>
<accession>A0A2U9SFV8</accession>
<sequence length="153" mass="15464">MTNHATSSSGYGAGAGAATAGQDALLLAARVLLGAIFVQSGFGKLMALGGFIAGLESQGVPMAAVMGTIGALVEAFGGLAVVLGAWTRLAALLVAAFTVAATLIAHRYWDAAPEAMKMQQIQFMKNVAIIGGLLALVAAGGGRFSIDGWRSRR</sequence>
<feature type="transmembrane region" description="Helical" evidence="7">
    <location>
        <begin position="31"/>
        <end position="55"/>
    </location>
</feature>
<dbReference type="Pfam" id="PF07681">
    <property type="entry name" value="DoxX"/>
    <property type="match status" value="1"/>
</dbReference>
<comment type="similarity">
    <text evidence="2">Belongs to the DoxX family.</text>
</comment>
<dbReference type="Proteomes" id="UP000249605">
    <property type="component" value="Plasmid unnamed4"/>
</dbReference>
<organism evidence="8 9">
    <name type="scientific">Azospirillum ramasamyi</name>
    <dbReference type="NCBI Taxonomy" id="682998"/>
    <lineage>
        <taxon>Bacteria</taxon>
        <taxon>Pseudomonadati</taxon>
        <taxon>Pseudomonadota</taxon>
        <taxon>Alphaproteobacteria</taxon>
        <taxon>Rhodospirillales</taxon>
        <taxon>Azospirillaceae</taxon>
        <taxon>Azospirillum</taxon>
    </lineage>
</organism>
<feature type="transmembrane region" description="Helical" evidence="7">
    <location>
        <begin position="89"/>
        <end position="106"/>
    </location>
</feature>
<protein>
    <submittedName>
        <fullName evidence="8">DoxX family protein</fullName>
    </submittedName>
</protein>
<gene>
    <name evidence="8" type="ORF">DM194_25075</name>
</gene>
<dbReference type="AlphaFoldDB" id="A0A2U9SFV8"/>
<keyword evidence="3" id="KW-1003">Cell membrane</keyword>
<dbReference type="PANTHER" id="PTHR33452:SF1">
    <property type="entry name" value="INNER MEMBRANE PROTEIN YPHA-RELATED"/>
    <property type="match status" value="1"/>
</dbReference>
<evidence type="ECO:0000256" key="5">
    <source>
        <dbReference type="ARBA" id="ARBA00022989"/>
    </source>
</evidence>
<dbReference type="GO" id="GO:0005886">
    <property type="term" value="C:plasma membrane"/>
    <property type="evidence" value="ECO:0007669"/>
    <property type="project" value="UniProtKB-SubCell"/>
</dbReference>
<evidence type="ECO:0000256" key="4">
    <source>
        <dbReference type="ARBA" id="ARBA00022692"/>
    </source>
</evidence>
<comment type="subcellular location">
    <subcellularLocation>
        <location evidence="1">Cell membrane</location>
        <topology evidence="1">Multi-pass membrane protein</topology>
    </subcellularLocation>
</comment>
<keyword evidence="5 7" id="KW-1133">Transmembrane helix</keyword>